<organism evidence="9 10">
    <name type="scientific">Sporanaerobacter acetigenes DSM 13106</name>
    <dbReference type="NCBI Taxonomy" id="1123281"/>
    <lineage>
        <taxon>Bacteria</taxon>
        <taxon>Bacillati</taxon>
        <taxon>Bacillota</taxon>
        <taxon>Tissierellia</taxon>
        <taxon>Tissierellales</taxon>
        <taxon>Sporanaerobacteraceae</taxon>
        <taxon>Sporanaerobacter</taxon>
    </lineage>
</organism>
<name>A0A1M5VS17_9FIRM</name>
<dbReference type="GO" id="GO:0022857">
    <property type="term" value="F:transmembrane transporter activity"/>
    <property type="evidence" value="ECO:0007669"/>
    <property type="project" value="InterPro"/>
</dbReference>
<dbReference type="PANTHER" id="PTHR30472">
    <property type="entry name" value="FERRIC ENTEROBACTIN TRANSPORT SYSTEM PERMEASE PROTEIN"/>
    <property type="match status" value="1"/>
</dbReference>
<comment type="similarity">
    <text evidence="2">Belongs to the binding-protein-dependent transport system permease family. FecCD subfamily.</text>
</comment>
<gene>
    <name evidence="9" type="ORF">SAMN02745180_01015</name>
</gene>
<evidence type="ECO:0000313" key="10">
    <source>
        <dbReference type="Proteomes" id="UP000184389"/>
    </source>
</evidence>
<evidence type="ECO:0000256" key="1">
    <source>
        <dbReference type="ARBA" id="ARBA00004651"/>
    </source>
</evidence>
<evidence type="ECO:0000256" key="7">
    <source>
        <dbReference type="ARBA" id="ARBA00023136"/>
    </source>
</evidence>
<keyword evidence="4" id="KW-1003">Cell membrane</keyword>
<dbReference type="STRING" id="1123281.SAMN02745180_01015"/>
<feature type="transmembrane region" description="Helical" evidence="8">
    <location>
        <begin position="142"/>
        <end position="163"/>
    </location>
</feature>
<evidence type="ECO:0000313" key="9">
    <source>
        <dbReference type="EMBL" id="SHH77723.1"/>
    </source>
</evidence>
<evidence type="ECO:0000256" key="8">
    <source>
        <dbReference type="SAM" id="Phobius"/>
    </source>
</evidence>
<feature type="transmembrane region" description="Helical" evidence="8">
    <location>
        <begin position="190"/>
        <end position="210"/>
    </location>
</feature>
<dbReference type="FunFam" id="1.10.3470.10:FF:000001">
    <property type="entry name" value="Vitamin B12 ABC transporter permease BtuC"/>
    <property type="match status" value="1"/>
</dbReference>
<protein>
    <submittedName>
        <fullName evidence="9">Iron complex transport system permease protein</fullName>
    </submittedName>
</protein>
<feature type="transmembrane region" description="Helical" evidence="8">
    <location>
        <begin position="269"/>
        <end position="286"/>
    </location>
</feature>
<dbReference type="Gene3D" id="1.10.3470.10">
    <property type="entry name" value="ABC transporter involved in vitamin B12 uptake, BtuC"/>
    <property type="match status" value="1"/>
</dbReference>
<sequence>MKKVSIIIISILIFIGVLVLSIGLGSVSIPVREIIEFIFNEGDIINKSIIMDIRLPRVLIAVIVGANLATSGALLQSVMQNPLADPGIIGVSSGASLAAISVMLLKPEYTYLVPLFAFLGGIFATFLIYILAWKDGIKPVRIILSGVAINAMLGGATSLISVLNSDKIQGVIMWVNGSVSGRSWNDLKMILPYSIVGLLLSFFCIRPANVLLLGDEKAVNLGLNVNRSRILLSILAAFLAGISTSVVGIIGFIGLIIPHISRLLIGSDYKYLLPFSMIGGATMLLLADTFARTIAKPIELPVGTIMAVIGGPFFLYLLRKGGK</sequence>
<comment type="subcellular location">
    <subcellularLocation>
        <location evidence="1">Cell membrane</location>
        <topology evidence="1">Multi-pass membrane protein</topology>
    </subcellularLocation>
</comment>
<evidence type="ECO:0000256" key="3">
    <source>
        <dbReference type="ARBA" id="ARBA00022448"/>
    </source>
</evidence>
<evidence type="ECO:0000256" key="4">
    <source>
        <dbReference type="ARBA" id="ARBA00022475"/>
    </source>
</evidence>
<feature type="transmembrane region" description="Helical" evidence="8">
    <location>
        <begin position="298"/>
        <end position="318"/>
    </location>
</feature>
<evidence type="ECO:0000256" key="6">
    <source>
        <dbReference type="ARBA" id="ARBA00022989"/>
    </source>
</evidence>
<evidence type="ECO:0000256" key="5">
    <source>
        <dbReference type="ARBA" id="ARBA00022692"/>
    </source>
</evidence>
<keyword evidence="7 8" id="KW-0472">Membrane</keyword>
<dbReference type="Pfam" id="PF01032">
    <property type="entry name" value="FecCD"/>
    <property type="match status" value="1"/>
</dbReference>
<feature type="transmembrane region" description="Helical" evidence="8">
    <location>
        <begin position="55"/>
        <end position="75"/>
    </location>
</feature>
<feature type="transmembrane region" description="Helical" evidence="8">
    <location>
        <begin position="6"/>
        <end position="27"/>
    </location>
</feature>
<feature type="transmembrane region" description="Helical" evidence="8">
    <location>
        <begin position="112"/>
        <end position="130"/>
    </location>
</feature>
<feature type="transmembrane region" description="Helical" evidence="8">
    <location>
        <begin position="87"/>
        <end position="105"/>
    </location>
</feature>
<dbReference type="InterPro" id="IPR000522">
    <property type="entry name" value="ABC_transptr_permease_BtuC"/>
</dbReference>
<keyword evidence="10" id="KW-1185">Reference proteome</keyword>
<dbReference type="CDD" id="cd06550">
    <property type="entry name" value="TM_ABC_iron-siderophores_like"/>
    <property type="match status" value="1"/>
</dbReference>
<dbReference type="GO" id="GO:0005886">
    <property type="term" value="C:plasma membrane"/>
    <property type="evidence" value="ECO:0007669"/>
    <property type="project" value="UniProtKB-SubCell"/>
</dbReference>
<keyword evidence="5 8" id="KW-0812">Transmembrane</keyword>
<dbReference type="Proteomes" id="UP000184389">
    <property type="component" value="Unassembled WGS sequence"/>
</dbReference>
<dbReference type="AlphaFoldDB" id="A0A1M5VS17"/>
<keyword evidence="3" id="KW-0813">Transport</keyword>
<dbReference type="RefSeq" id="WP_072743675.1">
    <property type="nucleotide sequence ID" value="NZ_FQXR01000004.1"/>
</dbReference>
<dbReference type="PANTHER" id="PTHR30472:SF68">
    <property type="entry name" value="FERRICHROME TRANSPORT SYSTEM PERMEASE PROTEIN FHUB"/>
    <property type="match status" value="1"/>
</dbReference>
<dbReference type="EMBL" id="FQXR01000004">
    <property type="protein sequence ID" value="SHH77723.1"/>
    <property type="molecule type" value="Genomic_DNA"/>
</dbReference>
<proteinExistence type="inferred from homology"/>
<keyword evidence="6 8" id="KW-1133">Transmembrane helix</keyword>
<dbReference type="OrthoDB" id="9792889at2"/>
<dbReference type="SUPFAM" id="SSF81345">
    <property type="entry name" value="ABC transporter involved in vitamin B12 uptake, BtuC"/>
    <property type="match status" value="1"/>
</dbReference>
<feature type="transmembrane region" description="Helical" evidence="8">
    <location>
        <begin position="230"/>
        <end position="257"/>
    </location>
</feature>
<dbReference type="GO" id="GO:0033214">
    <property type="term" value="P:siderophore-iron import into cell"/>
    <property type="evidence" value="ECO:0007669"/>
    <property type="project" value="TreeGrafter"/>
</dbReference>
<accession>A0A1M5VS17</accession>
<evidence type="ECO:0000256" key="2">
    <source>
        <dbReference type="ARBA" id="ARBA00007935"/>
    </source>
</evidence>
<reference evidence="9 10" key="1">
    <citation type="submission" date="2016-11" db="EMBL/GenBank/DDBJ databases">
        <authorList>
            <person name="Jaros S."/>
            <person name="Januszkiewicz K."/>
            <person name="Wedrychowicz H."/>
        </authorList>
    </citation>
    <scope>NUCLEOTIDE SEQUENCE [LARGE SCALE GENOMIC DNA]</scope>
    <source>
        <strain evidence="9 10">DSM 13106</strain>
    </source>
</reference>
<dbReference type="InterPro" id="IPR037294">
    <property type="entry name" value="ABC_BtuC-like"/>
</dbReference>